<keyword evidence="3" id="KW-0862">Zinc</keyword>
<evidence type="ECO:0000256" key="3">
    <source>
        <dbReference type="ARBA" id="ARBA00022833"/>
    </source>
</evidence>
<proteinExistence type="predicted"/>
<organism evidence="6 7">
    <name type="scientific">Amphibalanus amphitrite</name>
    <name type="common">Striped barnacle</name>
    <name type="synonym">Balanus amphitrite</name>
    <dbReference type="NCBI Taxonomy" id="1232801"/>
    <lineage>
        <taxon>Eukaryota</taxon>
        <taxon>Metazoa</taxon>
        <taxon>Ecdysozoa</taxon>
        <taxon>Arthropoda</taxon>
        <taxon>Crustacea</taxon>
        <taxon>Multicrustacea</taxon>
        <taxon>Cirripedia</taxon>
        <taxon>Thoracica</taxon>
        <taxon>Thoracicalcarea</taxon>
        <taxon>Balanomorpha</taxon>
        <taxon>Balanoidea</taxon>
        <taxon>Balanidae</taxon>
        <taxon>Amphibalaninae</taxon>
        <taxon>Amphibalanus</taxon>
    </lineage>
</organism>
<keyword evidence="2" id="KW-0863">Zinc-finger</keyword>
<comment type="caution">
    <text evidence="6">The sequence shown here is derived from an EMBL/GenBank/DDBJ whole genome shotgun (WGS) entry which is preliminary data.</text>
</comment>
<reference evidence="6 7" key="1">
    <citation type="submission" date="2019-07" db="EMBL/GenBank/DDBJ databases">
        <title>Draft genome assembly of a fouling barnacle, Amphibalanus amphitrite (Darwin, 1854): The first reference genome for Thecostraca.</title>
        <authorList>
            <person name="Kim W."/>
        </authorList>
    </citation>
    <scope>NUCLEOTIDE SEQUENCE [LARGE SCALE GENOMIC DNA]</scope>
    <source>
        <strain evidence="6">SNU_AA5</strain>
        <tissue evidence="6">Soma without cirri and trophi</tissue>
    </source>
</reference>
<feature type="region of interest" description="Disordered" evidence="4">
    <location>
        <begin position="228"/>
        <end position="275"/>
    </location>
</feature>
<evidence type="ECO:0000256" key="4">
    <source>
        <dbReference type="SAM" id="MobiDB-lite"/>
    </source>
</evidence>
<evidence type="ECO:0000256" key="1">
    <source>
        <dbReference type="ARBA" id="ARBA00022723"/>
    </source>
</evidence>
<evidence type="ECO:0000313" key="7">
    <source>
        <dbReference type="Proteomes" id="UP000440578"/>
    </source>
</evidence>
<dbReference type="OrthoDB" id="6362133at2759"/>
<dbReference type="AlphaFoldDB" id="A0A6A4VTT7"/>
<feature type="domain" description="CHHC U11-48K-type" evidence="5">
    <location>
        <begin position="34"/>
        <end position="61"/>
    </location>
</feature>
<dbReference type="InterPro" id="IPR022776">
    <property type="entry name" value="TRM13/UPF0224_CHHC_Znf_dom"/>
</dbReference>
<evidence type="ECO:0000259" key="5">
    <source>
        <dbReference type="PROSITE" id="PS51800"/>
    </source>
</evidence>
<name>A0A6A4VTT7_AMPAM</name>
<evidence type="ECO:0000256" key="2">
    <source>
        <dbReference type="ARBA" id="ARBA00022771"/>
    </source>
</evidence>
<accession>A0A6A4VTT7</accession>
<dbReference type="EMBL" id="VIIS01001641">
    <property type="protein sequence ID" value="KAF0295044.1"/>
    <property type="molecule type" value="Genomic_DNA"/>
</dbReference>
<sequence>MSLPIHRVLKLASCPEYSAEEQLPRSQYNKDVRVKLCPFNATHWIKEPEFRHHLDRCPDKAPIDRAVLAMKAGAEGTSGDLSMPVTWSARNEAVENQVEGWDNDGSDEWDVEVSQLPRHMRQKYDPKVATQNREIFRVPTEHRGKSARNEFRRQNVERAQAIQNGSEAGSVVGASSAAAPSVSSIGARRRPMSNPICCNGMNINPNLGMGRARRPAPAALPAALVGEPAGGDGAPAASARPAVVGRGRGAISSQLKTPGVRIGADGDRSTSGASN</sequence>
<evidence type="ECO:0000313" key="6">
    <source>
        <dbReference type="EMBL" id="KAF0295044.1"/>
    </source>
</evidence>
<dbReference type="Proteomes" id="UP000440578">
    <property type="component" value="Unassembled WGS sequence"/>
</dbReference>
<keyword evidence="7" id="KW-1185">Reference proteome</keyword>
<dbReference type="GO" id="GO:0008270">
    <property type="term" value="F:zinc ion binding"/>
    <property type="evidence" value="ECO:0007669"/>
    <property type="project" value="UniProtKB-KW"/>
</dbReference>
<gene>
    <name evidence="6" type="ORF">FJT64_007381</name>
</gene>
<feature type="compositionally biased region" description="Low complexity" evidence="4">
    <location>
        <begin position="234"/>
        <end position="245"/>
    </location>
</feature>
<keyword evidence="1" id="KW-0479">Metal-binding</keyword>
<dbReference type="Pfam" id="PF05253">
    <property type="entry name" value="zf-U11-48K"/>
    <property type="match status" value="1"/>
</dbReference>
<dbReference type="PROSITE" id="PS51800">
    <property type="entry name" value="ZF_CHHC_U11_48K"/>
    <property type="match status" value="1"/>
</dbReference>
<protein>
    <recommendedName>
        <fullName evidence="5">CHHC U11-48K-type domain-containing protein</fullName>
    </recommendedName>
</protein>